<evidence type="ECO:0000256" key="4">
    <source>
        <dbReference type="ARBA" id="ARBA00018680"/>
    </source>
</evidence>
<evidence type="ECO:0000256" key="8">
    <source>
        <dbReference type="ARBA" id="ARBA00022792"/>
    </source>
</evidence>
<evidence type="ECO:0000256" key="5">
    <source>
        <dbReference type="ARBA" id="ARBA00022448"/>
    </source>
</evidence>
<evidence type="ECO:0000256" key="7">
    <source>
        <dbReference type="ARBA" id="ARBA00022692"/>
    </source>
</evidence>
<keyword evidence="9" id="KW-0249">Electron transport</keyword>
<evidence type="ECO:0000313" key="17">
    <source>
        <dbReference type="EnsemblMetazoa" id="XP_019758443.1"/>
    </source>
</evidence>
<dbReference type="STRING" id="77166.N6U8I6"/>
<protein>
    <recommendedName>
        <fullName evidence="4">NADH dehydrogenase [ubiquinone] 1 beta subcomplex subunit 3</fullName>
    </recommendedName>
    <alternativeName>
        <fullName evidence="13">Complex I-B12</fullName>
    </alternativeName>
    <alternativeName>
        <fullName evidence="14">NADH-ubiquinone oxidoreductase B12 subunit</fullName>
    </alternativeName>
</protein>
<dbReference type="OrthoDB" id="521512at2759"/>
<evidence type="ECO:0000256" key="14">
    <source>
        <dbReference type="ARBA" id="ARBA00032688"/>
    </source>
</evidence>
<comment type="function">
    <text evidence="1">Accessory subunit of the mitochondrial membrane respiratory chain NADH dehydrogenase (Complex I), that is believed not to be involved in catalysis. Complex I functions in the transfer of electrons from NADH to the respiratory chain. The immediate electron acceptor for the enzyme is believed to be ubiquinone.</text>
</comment>
<dbReference type="HOGENOM" id="CLU_160226_1_0_1"/>
<keyword evidence="11" id="KW-0496">Mitochondrion</keyword>
<reference evidence="18 19" key="1">
    <citation type="journal article" date="2013" name="Genome Biol.">
        <title>Draft genome of the mountain pine beetle, Dendroctonus ponderosae Hopkins, a major forest pest.</title>
        <authorList>
            <person name="Keeling C.I."/>
            <person name="Yuen M.M."/>
            <person name="Liao N.Y."/>
            <person name="Docking T.R."/>
            <person name="Chan S.K."/>
            <person name="Taylor G.A."/>
            <person name="Palmquist D.L."/>
            <person name="Jackman S.D."/>
            <person name="Nguyen A."/>
            <person name="Li M."/>
            <person name="Henderson H."/>
            <person name="Janes J.K."/>
            <person name="Zhao Y."/>
            <person name="Pandoh P."/>
            <person name="Moore R."/>
            <person name="Sperling F.A."/>
            <person name="Huber D.P."/>
            <person name="Birol I."/>
            <person name="Jones S.J."/>
            <person name="Bohlmann J."/>
        </authorList>
    </citation>
    <scope>NUCLEOTIDE SEQUENCE</scope>
</reference>
<evidence type="ECO:0000313" key="16">
    <source>
        <dbReference type="EMBL" id="ERL85964.1"/>
    </source>
</evidence>
<keyword evidence="18" id="KW-1185">Reference proteome</keyword>
<evidence type="ECO:0000256" key="2">
    <source>
        <dbReference type="ARBA" id="ARBA00004298"/>
    </source>
</evidence>
<dbReference type="GO" id="GO:0005743">
    <property type="term" value="C:mitochondrial inner membrane"/>
    <property type="evidence" value="ECO:0007669"/>
    <property type="project" value="UniProtKB-SubCell"/>
</dbReference>
<evidence type="ECO:0000256" key="13">
    <source>
        <dbReference type="ARBA" id="ARBA00030217"/>
    </source>
</evidence>
<keyword evidence="7" id="KW-0812">Transmembrane</keyword>
<keyword evidence="8" id="KW-0999">Mitochondrion inner membrane</keyword>
<keyword evidence="5" id="KW-0813">Transport</keyword>
<dbReference type="EMBL" id="KB631763">
    <property type="protein sequence ID" value="ERL85964.1"/>
    <property type="molecule type" value="Genomic_DNA"/>
</dbReference>
<comment type="similarity">
    <text evidence="3">Belongs to the complex I NDUFB3 subunit family.</text>
</comment>
<dbReference type="EnsemblMetazoa" id="XM_019902884.1">
    <property type="protein sequence ID" value="XP_019758443.1"/>
    <property type="gene ID" value="LOC109536599"/>
</dbReference>
<dbReference type="PANTHER" id="PTHR15082:SF2">
    <property type="entry name" value="NADH DEHYDROGENASE [UBIQUINONE] 1 BETA SUBCOMPLEX SUBUNIT 3"/>
    <property type="match status" value="1"/>
</dbReference>
<reference evidence="17" key="2">
    <citation type="submission" date="2024-08" db="UniProtKB">
        <authorList>
            <consortium name="EnsemblMetazoa"/>
        </authorList>
    </citation>
    <scope>IDENTIFICATION</scope>
</reference>
<gene>
    <name evidence="17" type="primary">109536599</name>
    <name evidence="16" type="ORF">D910_03379</name>
    <name evidence="15" type="ORF">YQE_05656</name>
</gene>
<dbReference type="PANTHER" id="PTHR15082">
    <property type="entry name" value="NADH-UBIQUINONE OXIDOREDUCTASE B12 SUBUNIT"/>
    <property type="match status" value="1"/>
</dbReference>
<dbReference type="GO" id="GO:0032981">
    <property type="term" value="P:mitochondrial respiratory chain complex I assembly"/>
    <property type="evidence" value="ECO:0007669"/>
    <property type="project" value="TreeGrafter"/>
</dbReference>
<evidence type="ECO:0000313" key="15">
    <source>
        <dbReference type="EMBL" id="ENN77980.1"/>
    </source>
</evidence>
<comment type="subcellular location">
    <subcellularLocation>
        <location evidence="2">Mitochondrion inner membrane</location>
        <topology evidence="2">Single-pass membrane protein</topology>
        <orientation evidence="2">Matrix side</orientation>
    </subcellularLocation>
</comment>
<sequence>MGGHGHGHGDHGHGHHEPYVIPDYRIYKVADCPKLVVVEKALAAQGLKDPWLRNEAWRYHKGFGTKAQMMKLTFFRGFKYGFAAFVLTMVGTKIYEQQFPDEHGHGHH</sequence>
<dbReference type="GO" id="GO:0022900">
    <property type="term" value="P:electron transport chain"/>
    <property type="evidence" value="ECO:0007669"/>
    <property type="project" value="InterPro"/>
</dbReference>
<keyword evidence="10" id="KW-1133">Transmembrane helix</keyword>
<feature type="non-terminal residue" evidence="15">
    <location>
        <position position="1"/>
    </location>
</feature>
<dbReference type="Pfam" id="PF08122">
    <property type="entry name" value="NDUF_B12"/>
    <property type="match status" value="1"/>
</dbReference>
<evidence type="ECO:0000256" key="12">
    <source>
        <dbReference type="ARBA" id="ARBA00023136"/>
    </source>
</evidence>
<dbReference type="Proteomes" id="UP000019118">
    <property type="component" value="Unassembled WGS sequence"/>
</dbReference>
<dbReference type="AlphaFoldDB" id="N6U8I6"/>
<evidence type="ECO:0000256" key="9">
    <source>
        <dbReference type="ARBA" id="ARBA00022982"/>
    </source>
</evidence>
<proteinExistence type="inferred from homology"/>
<evidence type="ECO:0000256" key="11">
    <source>
        <dbReference type="ARBA" id="ARBA00023128"/>
    </source>
</evidence>
<evidence type="ECO:0000256" key="6">
    <source>
        <dbReference type="ARBA" id="ARBA00022660"/>
    </source>
</evidence>
<dbReference type="InterPro" id="IPR012576">
    <property type="entry name" value="NDUFB3"/>
</dbReference>
<keyword evidence="6" id="KW-0679">Respiratory chain</keyword>
<evidence type="ECO:0000256" key="10">
    <source>
        <dbReference type="ARBA" id="ARBA00022989"/>
    </source>
</evidence>
<organism evidence="15">
    <name type="scientific">Dendroctonus ponderosae</name>
    <name type="common">Mountain pine beetle</name>
    <dbReference type="NCBI Taxonomy" id="77166"/>
    <lineage>
        <taxon>Eukaryota</taxon>
        <taxon>Metazoa</taxon>
        <taxon>Ecdysozoa</taxon>
        <taxon>Arthropoda</taxon>
        <taxon>Hexapoda</taxon>
        <taxon>Insecta</taxon>
        <taxon>Pterygota</taxon>
        <taxon>Neoptera</taxon>
        <taxon>Endopterygota</taxon>
        <taxon>Coleoptera</taxon>
        <taxon>Polyphaga</taxon>
        <taxon>Cucujiformia</taxon>
        <taxon>Curculionidae</taxon>
        <taxon>Scolytinae</taxon>
        <taxon>Dendroctonus</taxon>
    </lineage>
</organism>
<keyword evidence="12" id="KW-0472">Membrane</keyword>
<evidence type="ECO:0000256" key="1">
    <source>
        <dbReference type="ARBA" id="ARBA00003195"/>
    </source>
</evidence>
<dbReference type="Proteomes" id="UP000030742">
    <property type="component" value="Unassembled WGS sequence"/>
</dbReference>
<accession>N6U8I6</accession>
<dbReference type="EMBL" id="KB740928">
    <property type="protein sequence ID" value="ENN77980.1"/>
    <property type="molecule type" value="Genomic_DNA"/>
</dbReference>
<name>N6U8I6_DENPD</name>
<evidence type="ECO:0000313" key="18">
    <source>
        <dbReference type="Proteomes" id="UP000019118"/>
    </source>
</evidence>
<dbReference type="KEGG" id="dpa:109536599"/>
<dbReference type="OMA" id="EAWRYEP"/>
<evidence type="ECO:0000256" key="3">
    <source>
        <dbReference type="ARBA" id="ARBA00005667"/>
    </source>
</evidence>
<evidence type="ECO:0000313" key="19">
    <source>
        <dbReference type="Proteomes" id="UP000030742"/>
    </source>
</evidence>